<name>A0ABV8KM79_9ACTN</name>
<keyword evidence="4" id="KW-0503">Monooxygenase</keyword>
<evidence type="ECO:0000256" key="4">
    <source>
        <dbReference type="ARBA" id="ARBA00023033"/>
    </source>
</evidence>
<comment type="caution">
    <text evidence="6">The sequence shown here is derived from an EMBL/GenBank/DDBJ whole genome shotgun (WGS) entry which is preliminary data.</text>
</comment>
<dbReference type="NCBIfam" id="TIGR03621">
    <property type="entry name" value="F420_MSMEG_2516"/>
    <property type="match status" value="1"/>
</dbReference>
<dbReference type="InterPro" id="IPR011251">
    <property type="entry name" value="Luciferase-like_dom"/>
</dbReference>
<dbReference type="Proteomes" id="UP001595868">
    <property type="component" value="Unassembled WGS sequence"/>
</dbReference>
<evidence type="ECO:0000256" key="3">
    <source>
        <dbReference type="ARBA" id="ARBA00023002"/>
    </source>
</evidence>
<reference evidence="7" key="1">
    <citation type="journal article" date="2019" name="Int. J. Syst. Evol. Microbiol.">
        <title>The Global Catalogue of Microorganisms (GCM) 10K type strain sequencing project: providing services to taxonomists for standard genome sequencing and annotation.</title>
        <authorList>
            <consortium name="The Broad Institute Genomics Platform"/>
            <consortium name="The Broad Institute Genome Sequencing Center for Infectious Disease"/>
            <person name="Wu L."/>
            <person name="Ma J."/>
        </authorList>
    </citation>
    <scope>NUCLEOTIDE SEQUENCE [LARGE SCALE GENOMIC DNA]</scope>
    <source>
        <strain evidence="7">2902at01</strain>
    </source>
</reference>
<gene>
    <name evidence="6" type="ORF">ACFOX0_14040</name>
</gene>
<proteinExistence type="predicted"/>
<sequence length="327" mass="35617">MATPPTREYAINRPRPFRFTTSMPPLTRPARRWRDEIRRIEELGFSSVSVSDHLTGGWAMDPLVAMTVAAEATSRLRVLSLVLCNDFRHPVALHRALANLDVFSGGRVEFGLGAGWLRDDHDAAGLRFDPAGVRIDRLAESIGIILDLFGGKPVSRTGRYYRVTDLVGLPEPAQRPHPPLLVGGGGRRILELAGRTADIVGVNPRLAPGRDPLSAAAELSADRLDEQLAWARAAARGAGRDPATMEFQLRMFDVRVTHRGVEQRCTSSHAALVPAEALADSPVALRGDVEECVDRLLALRDRFGINYLHLGSNLAAAAPIVDRLAGR</sequence>
<feature type="domain" description="Luciferase-like" evidence="5">
    <location>
        <begin position="28"/>
        <end position="209"/>
    </location>
</feature>
<evidence type="ECO:0000256" key="2">
    <source>
        <dbReference type="ARBA" id="ARBA00022643"/>
    </source>
</evidence>
<keyword evidence="2" id="KW-0288">FMN</keyword>
<accession>A0ABV8KM79</accession>
<evidence type="ECO:0000256" key="1">
    <source>
        <dbReference type="ARBA" id="ARBA00022630"/>
    </source>
</evidence>
<keyword evidence="1" id="KW-0285">Flavoprotein</keyword>
<dbReference type="InterPro" id="IPR036661">
    <property type="entry name" value="Luciferase-like_sf"/>
</dbReference>
<evidence type="ECO:0000313" key="7">
    <source>
        <dbReference type="Proteomes" id="UP001595868"/>
    </source>
</evidence>
<keyword evidence="7" id="KW-1185">Reference proteome</keyword>
<dbReference type="PANTHER" id="PTHR42847">
    <property type="entry name" value="ALKANESULFONATE MONOOXYGENASE"/>
    <property type="match status" value="1"/>
</dbReference>
<organism evidence="6 7">
    <name type="scientific">Micromonospora zhanjiangensis</name>
    <dbReference type="NCBI Taxonomy" id="1522057"/>
    <lineage>
        <taxon>Bacteria</taxon>
        <taxon>Bacillati</taxon>
        <taxon>Actinomycetota</taxon>
        <taxon>Actinomycetes</taxon>
        <taxon>Micromonosporales</taxon>
        <taxon>Micromonosporaceae</taxon>
        <taxon>Micromonospora</taxon>
    </lineage>
</organism>
<dbReference type="Pfam" id="PF00296">
    <property type="entry name" value="Bac_luciferase"/>
    <property type="match status" value="1"/>
</dbReference>
<dbReference type="InterPro" id="IPR019923">
    <property type="entry name" value="Lucif-like_OxRdtase_MSMEG_2516"/>
</dbReference>
<dbReference type="Gene3D" id="3.20.20.30">
    <property type="entry name" value="Luciferase-like domain"/>
    <property type="match status" value="1"/>
</dbReference>
<dbReference type="PANTHER" id="PTHR42847:SF4">
    <property type="entry name" value="ALKANESULFONATE MONOOXYGENASE-RELATED"/>
    <property type="match status" value="1"/>
</dbReference>
<protein>
    <submittedName>
        <fullName evidence="6">TIGR03621 family F420-dependent LLM class oxidoreductase</fullName>
    </submittedName>
</protein>
<keyword evidence="3" id="KW-0560">Oxidoreductase</keyword>
<dbReference type="InterPro" id="IPR050172">
    <property type="entry name" value="SsuD_RutA_monooxygenase"/>
</dbReference>
<evidence type="ECO:0000259" key="5">
    <source>
        <dbReference type="Pfam" id="PF00296"/>
    </source>
</evidence>
<evidence type="ECO:0000313" key="6">
    <source>
        <dbReference type="EMBL" id="MFC4107042.1"/>
    </source>
</evidence>
<dbReference type="SUPFAM" id="SSF51679">
    <property type="entry name" value="Bacterial luciferase-like"/>
    <property type="match status" value="1"/>
</dbReference>
<dbReference type="EMBL" id="JBHSBN010000008">
    <property type="protein sequence ID" value="MFC4107042.1"/>
    <property type="molecule type" value="Genomic_DNA"/>
</dbReference>
<dbReference type="RefSeq" id="WP_377545560.1">
    <property type="nucleotide sequence ID" value="NZ_JBHSBN010000008.1"/>
</dbReference>